<dbReference type="OrthoDB" id="5720089at2"/>
<feature type="transmembrane region" description="Helical" evidence="1">
    <location>
        <begin position="55"/>
        <end position="76"/>
    </location>
</feature>
<dbReference type="EMBL" id="PKUS01000011">
    <property type="protein sequence ID" value="PLW68791.1"/>
    <property type="molecule type" value="Genomic_DNA"/>
</dbReference>
<dbReference type="SMART" id="SM00028">
    <property type="entry name" value="TPR"/>
    <property type="match status" value="5"/>
</dbReference>
<name>A0A2N5X2S1_9GAMM</name>
<evidence type="ECO:0000313" key="3">
    <source>
        <dbReference type="Proteomes" id="UP000235005"/>
    </source>
</evidence>
<keyword evidence="1" id="KW-0812">Transmembrane</keyword>
<dbReference type="PANTHER" id="PTHR12558">
    <property type="entry name" value="CELL DIVISION CYCLE 16,23,27"/>
    <property type="match status" value="1"/>
</dbReference>
<dbReference type="InterPro" id="IPR019734">
    <property type="entry name" value="TPR_rpt"/>
</dbReference>
<keyword evidence="3" id="KW-1185">Reference proteome</keyword>
<comment type="caution">
    <text evidence="2">The sequence shown here is derived from an EMBL/GenBank/DDBJ whole genome shotgun (WGS) entry which is preliminary data.</text>
</comment>
<dbReference type="PANTHER" id="PTHR12558:SF13">
    <property type="entry name" value="CELL DIVISION CYCLE PROTEIN 27 HOMOLOG"/>
    <property type="match status" value="1"/>
</dbReference>
<keyword evidence="1" id="KW-1133">Transmembrane helix</keyword>
<reference evidence="2 3" key="1">
    <citation type="submission" date="2018-01" db="EMBL/GenBank/DDBJ databases">
        <title>The draft genome sequence of Halioglobus lutimaris HF004.</title>
        <authorList>
            <person name="Du Z.-J."/>
            <person name="Shi M.-J."/>
        </authorList>
    </citation>
    <scope>NUCLEOTIDE SEQUENCE [LARGE SCALE GENOMIC DNA]</scope>
    <source>
        <strain evidence="2 3">HF004</strain>
    </source>
</reference>
<sequence length="640" mass="70929">MRTPGACLRKRLSPRWRTGSIRSVFPGVVPLMWCLHSVSMCVGRTTLRIFPMSISTLRLCAATLCAALIWAGPLGAQNQGQYRSRIQLDPLGEMGKGSEMSVSELEAQIDQIKDPYARSSAGRFLARHSVQEGDYEGAIRYYREALGSKGLSDVANRQMLRELAQVYLLNEDFRQAAITLERALDIKLQPEPADFLLLAQARYRLGDYVAVVVALDGISAAGLQLDRRQLGQALALYYRAGAYQQCEHILRQLLQLEPENPQHWHQLATVYLQQNKRRDALDQLSLALEKQVPFTGPELQLLIDLRADGGNPYSAAVLLQEAMVQGSLDNNAANQRKLFELWLRARERDKAIAALQEAARSSGDTELYLYLAQLQMEDQQWQAMLATVLASCSQSLDDRYVSRANLLLGVSLFKQGREEEARRAFINATLVGGANEQAAQWLQFMDAAPATEQELRQVRGPCYGSAGKKSTLQPVPRQVAARAETGADNPVQETMRDSLPAEVALKTVPARRFYYVSQDESITQLLPRIRALAVRLNVNLVKSGGSADGPVTLLALPGEDLRLALPTRGAPQASGRYRLYNAAKFKCAWLHLVQGEGDAQAMMAGFRKDVEAAGYRLTGEYRLQQIPGDDTTVELQLGVE</sequence>
<dbReference type="AlphaFoldDB" id="A0A2N5X2S1"/>
<evidence type="ECO:0000256" key="1">
    <source>
        <dbReference type="SAM" id="Phobius"/>
    </source>
</evidence>
<dbReference type="Pfam" id="PF13432">
    <property type="entry name" value="TPR_16"/>
    <property type="match status" value="1"/>
</dbReference>
<organism evidence="2 3">
    <name type="scientific">Pseudohalioglobus lutimaris</name>
    <dbReference type="NCBI Taxonomy" id="1737061"/>
    <lineage>
        <taxon>Bacteria</taxon>
        <taxon>Pseudomonadati</taxon>
        <taxon>Pseudomonadota</taxon>
        <taxon>Gammaproteobacteria</taxon>
        <taxon>Cellvibrionales</taxon>
        <taxon>Halieaceae</taxon>
        <taxon>Pseudohalioglobus</taxon>
    </lineage>
</organism>
<gene>
    <name evidence="2" type="ORF">C0039_10995</name>
</gene>
<proteinExistence type="predicted"/>
<dbReference type="SUPFAM" id="SSF48452">
    <property type="entry name" value="TPR-like"/>
    <property type="match status" value="2"/>
</dbReference>
<protein>
    <submittedName>
        <fullName evidence="2">Uncharacterized protein</fullName>
    </submittedName>
</protein>
<dbReference type="Gene3D" id="1.25.40.10">
    <property type="entry name" value="Tetratricopeptide repeat domain"/>
    <property type="match status" value="3"/>
</dbReference>
<dbReference type="Proteomes" id="UP000235005">
    <property type="component" value="Unassembled WGS sequence"/>
</dbReference>
<accession>A0A2N5X2S1</accession>
<evidence type="ECO:0000313" key="2">
    <source>
        <dbReference type="EMBL" id="PLW68791.1"/>
    </source>
</evidence>
<dbReference type="InterPro" id="IPR011990">
    <property type="entry name" value="TPR-like_helical_dom_sf"/>
</dbReference>
<keyword evidence="1" id="KW-0472">Membrane</keyword>